<proteinExistence type="predicted"/>
<reference evidence="1 2" key="1">
    <citation type="journal article" date="2023" name="Genes (Basel)">
        <title>Chromosome-Level Genome Assembly and Circadian Gene Repertoire of the Patagonia Blennie Eleginops maclovinus-The Closest Ancestral Proxy of Antarctic Cryonotothenioids.</title>
        <authorList>
            <person name="Cheng C.C."/>
            <person name="Rivera-Colon A.G."/>
            <person name="Minhas B.F."/>
            <person name="Wilson L."/>
            <person name="Rayamajhi N."/>
            <person name="Vargas-Chacoff L."/>
            <person name="Catchen J.M."/>
        </authorList>
    </citation>
    <scope>NUCLEOTIDE SEQUENCE [LARGE SCALE GENOMIC DNA]</scope>
    <source>
        <strain evidence="1">JMC-PN-2008</strain>
    </source>
</reference>
<keyword evidence="2" id="KW-1185">Reference proteome</keyword>
<accession>A0AAN8AM62</accession>
<dbReference type="AlphaFoldDB" id="A0AAN8AM62"/>
<sequence>MNSISSPANGSTIRVKPKNCILLLLLQLGHPSGIARSETSLHDRLILLFSSCSSTPTADQERCQRCSPTTRV</sequence>
<dbReference type="Proteomes" id="UP001346869">
    <property type="component" value="Unassembled WGS sequence"/>
</dbReference>
<evidence type="ECO:0000313" key="1">
    <source>
        <dbReference type="EMBL" id="KAK5860078.1"/>
    </source>
</evidence>
<organism evidence="1 2">
    <name type="scientific">Eleginops maclovinus</name>
    <name type="common">Patagonian blennie</name>
    <name type="synonym">Eleginus maclovinus</name>
    <dbReference type="NCBI Taxonomy" id="56733"/>
    <lineage>
        <taxon>Eukaryota</taxon>
        <taxon>Metazoa</taxon>
        <taxon>Chordata</taxon>
        <taxon>Craniata</taxon>
        <taxon>Vertebrata</taxon>
        <taxon>Euteleostomi</taxon>
        <taxon>Actinopterygii</taxon>
        <taxon>Neopterygii</taxon>
        <taxon>Teleostei</taxon>
        <taxon>Neoteleostei</taxon>
        <taxon>Acanthomorphata</taxon>
        <taxon>Eupercaria</taxon>
        <taxon>Perciformes</taxon>
        <taxon>Notothenioidei</taxon>
        <taxon>Eleginopidae</taxon>
        <taxon>Eleginops</taxon>
    </lineage>
</organism>
<comment type="caution">
    <text evidence="1">The sequence shown here is derived from an EMBL/GenBank/DDBJ whole genome shotgun (WGS) entry which is preliminary data.</text>
</comment>
<protein>
    <submittedName>
        <fullName evidence="1">Uncharacterized protein</fullName>
    </submittedName>
</protein>
<dbReference type="EMBL" id="JAUZQC010000014">
    <property type="protein sequence ID" value="KAK5860078.1"/>
    <property type="molecule type" value="Genomic_DNA"/>
</dbReference>
<name>A0AAN8AM62_ELEMC</name>
<gene>
    <name evidence="1" type="ORF">PBY51_021579</name>
</gene>
<reference evidence="1 2" key="2">
    <citation type="journal article" date="2023" name="Mol. Biol. Evol.">
        <title>Genomics of Secondarily Temperate Adaptation in the Only Non-Antarctic Icefish.</title>
        <authorList>
            <person name="Rivera-Colon A.G."/>
            <person name="Rayamajhi N."/>
            <person name="Minhas B.F."/>
            <person name="Madrigal G."/>
            <person name="Bilyk K.T."/>
            <person name="Yoon V."/>
            <person name="Hune M."/>
            <person name="Gregory S."/>
            <person name="Cheng C.H.C."/>
            <person name="Catchen J.M."/>
        </authorList>
    </citation>
    <scope>NUCLEOTIDE SEQUENCE [LARGE SCALE GENOMIC DNA]</scope>
    <source>
        <strain evidence="1">JMC-PN-2008</strain>
    </source>
</reference>
<evidence type="ECO:0000313" key="2">
    <source>
        <dbReference type="Proteomes" id="UP001346869"/>
    </source>
</evidence>